<dbReference type="NCBIfam" id="TIGR01007">
    <property type="entry name" value="eps_fam"/>
    <property type="match status" value="1"/>
</dbReference>
<protein>
    <recommendedName>
        <fullName evidence="2">non-specific protein-tyrosine kinase</fullName>
        <ecNumber evidence="2">2.7.10.2</ecNumber>
    </recommendedName>
</protein>
<dbReference type="Gene3D" id="3.40.50.300">
    <property type="entry name" value="P-loop containing nucleotide triphosphate hydrolases"/>
    <property type="match status" value="1"/>
</dbReference>
<evidence type="ECO:0000256" key="4">
    <source>
        <dbReference type="ARBA" id="ARBA00022741"/>
    </source>
</evidence>
<keyword evidence="12" id="KW-1185">Reference proteome</keyword>
<name>A0A4Q2K2V7_9ACTN</name>
<evidence type="ECO:0000313" key="11">
    <source>
        <dbReference type="EMBL" id="RXZ54351.1"/>
    </source>
</evidence>
<keyword evidence="3 11" id="KW-0808">Transferase</keyword>
<keyword evidence="6" id="KW-0067">ATP-binding</keyword>
<evidence type="ECO:0000256" key="9">
    <source>
        <dbReference type="SAM" id="MobiDB-lite"/>
    </source>
</evidence>
<feature type="region of interest" description="Disordered" evidence="9">
    <location>
        <begin position="225"/>
        <end position="271"/>
    </location>
</feature>
<evidence type="ECO:0000256" key="2">
    <source>
        <dbReference type="ARBA" id="ARBA00011903"/>
    </source>
</evidence>
<comment type="similarity">
    <text evidence="1">Belongs to the CpsD/CapB family.</text>
</comment>
<evidence type="ECO:0000313" key="12">
    <source>
        <dbReference type="Proteomes" id="UP000293345"/>
    </source>
</evidence>
<comment type="caution">
    <text evidence="11">The sequence shown here is derived from an EMBL/GenBank/DDBJ whole genome shotgun (WGS) entry which is preliminary data.</text>
</comment>
<dbReference type="CDD" id="cd05387">
    <property type="entry name" value="BY-kinase"/>
    <property type="match status" value="1"/>
</dbReference>
<feature type="domain" description="AAA" evidence="10">
    <location>
        <begin position="46"/>
        <end position="162"/>
    </location>
</feature>
<evidence type="ECO:0000256" key="5">
    <source>
        <dbReference type="ARBA" id="ARBA00022777"/>
    </source>
</evidence>
<dbReference type="OrthoDB" id="9812433at2"/>
<dbReference type="EC" id="2.7.10.2" evidence="2"/>
<dbReference type="Pfam" id="PF13614">
    <property type="entry name" value="AAA_31"/>
    <property type="match status" value="1"/>
</dbReference>
<dbReference type="GO" id="GO:0005886">
    <property type="term" value="C:plasma membrane"/>
    <property type="evidence" value="ECO:0007669"/>
    <property type="project" value="TreeGrafter"/>
</dbReference>
<evidence type="ECO:0000256" key="7">
    <source>
        <dbReference type="ARBA" id="ARBA00023137"/>
    </source>
</evidence>
<dbReference type="PANTHER" id="PTHR32309">
    <property type="entry name" value="TYROSINE-PROTEIN KINASE"/>
    <property type="match status" value="1"/>
</dbReference>
<dbReference type="InterPro" id="IPR025669">
    <property type="entry name" value="AAA_dom"/>
</dbReference>
<dbReference type="GO" id="GO:0004715">
    <property type="term" value="F:non-membrane spanning protein tyrosine kinase activity"/>
    <property type="evidence" value="ECO:0007669"/>
    <property type="project" value="UniProtKB-EC"/>
</dbReference>
<evidence type="ECO:0000256" key="3">
    <source>
        <dbReference type="ARBA" id="ARBA00022679"/>
    </source>
</evidence>
<dbReference type="EMBL" id="SDPW01000001">
    <property type="protein sequence ID" value="RXZ54351.1"/>
    <property type="molecule type" value="Genomic_DNA"/>
</dbReference>
<dbReference type="InterPro" id="IPR005702">
    <property type="entry name" value="Wzc-like_C"/>
</dbReference>
<proteinExistence type="inferred from homology"/>
<keyword evidence="5 11" id="KW-0418">Kinase</keyword>
<comment type="catalytic activity">
    <reaction evidence="8">
        <text>L-tyrosyl-[protein] + ATP = O-phospho-L-tyrosyl-[protein] + ADP + H(+)</text>
        <dbReference type="Rhea" id="RHEA:10596"/>
        <dbReference type="Rhea" id="RHEA-COMP:10136"/>
        <dbReference type="Rhea" id="RHEA-COMP:20101"/>
        <dbReference type="ChEBI" id="CHEBI:15378"/>
        <dbReference type="ChEBI" id="CHEBI:30616"/>
        <dbReference type="ChEBI" id="CHEBI:46858"/>
        <dbReference type="ChEBI" id="CHEBI:61978"/>
        <dbReference type="ChEBI" id="CHEBI:456216"/>
        <dbReference type="EC" id="2.7.10.2"/>
    </reaction>
</comment>
<sequence length="271" mass="29672">MARKPKRGDDLEMQNAAKTLMANIRFMSVDNPIRSLVFTSSIPNEGKSTVACNVGRAIATSGMRVCLVECDMRNRTLANMLGVRSSGGLYAVLSETMPLQQAIVPAGVDNMFLLDAEPHIPNPADILASKRFALLVDKLEQMFDYVIFDTPPVGMFVDAAVVSTIVDAAVLVVRENFTKRQTVLQAYDQLQKAGGHVVGVAMNYCNVEKSDYYYAYYNQQGKREKGTESVPQVDARQFAPEQARKSGKHGSHGGAANPANYGRMSNNGVRR</sequence>
<reference evidence="11 12" key="1">
    <citation type="submission" date="2019-01" db="EMBL/GenBank/DDBJ databases">
        <title>Senegalimassilia sp. nov. KGMB04484 isolated human feces.</title>
        <authorList>
            <person name="Han K.-I."/>
            <person name="Kim J.-S."/>
            <person name="Lee K.C."/>
            <person name="Suh M.K."/>
            <person name="Eom M.K."/>
            <person name="Lee J.H."/>
            <person name="Park S.-H."/>
            <person name="Kang S.W."/>
            <person name="Park J.-E."/>
            <person name="Oh B.S."/>
            <person name="Yu S.Y."/>
            <person name="Choi S.-H."/>
            <person name="Lee D.H."/>
            <person name="Yoon H."/>
            <person name="Kim B.-Y."/>
            <person name="Lee J.H."/>
            <person name="Lee J.-S."/>
        </authorList>
    </citation>
    <scope>NUCLEOTIDE SEQUENCE [LARGE SCALE GENOMIC DNA]</scope>
    <source>
        <strain evidence="11 12">KGMB04484</strain>
    </source>
</reference>
<dbReference type="InterPro" id="IPR050445">
    <property type="entry name" value="Bact_polysacc_biosynth/exp"/>
</dbReference>
<dbReference type="Proteomes" id="UP000293345">
    <property type="component" value="Unassembled WGS sequence"/>
</dbReference>
<evidence type="ECO:0000256" key="8">
    <source>
        <dbReference type="ARBA" id="ARBA00051245"/>
    </source>
</evidence>
<evidence type="ECO:0000259" key="10">
    <source>
        <dbReference type="Pfam" id="PF13614"/>
    </source>
</evidence>
<evidence type="ECO:0000256" key="6">
    <source>
        <dbReference type="ARBA" id="ARBA00022840"/>
    </source>
</evidence>
<dbReference type="PANTHER" id="PTHR32309:SF13">
    <property type="entry name" value="FERRIC ENTEROBACTIN TRANSPORT PROTEIN FEPE"/>
    <property type="match status" value="1"/>
</dbReference>
<gene>
    <name evidence="11" type="ORF">ET524_07575</name>
</gene>
<dbReference type="RefSeq" id="WP_129424636.1">
    <property type="nucleotide sequence ID" value="NZ_SDPW01000001.1"/>
</dbReference>
<keyword evidence="4" id="KW-0547">Nucleotide-binding</keyword>
<dbReference type="InterPro" id="IPR027417">
    <property type="entry name" value="P-loop_NTPase"/>
</dbReference>
<dbReference type="GO" id="GO:0005524">
    <property type="term" value="F:ATP binding"/>
    <property type="evidence" value="ECO:0007669"/>
    <property type="project" value="UniProtKB-KW"/>
</dbReference>
<evidence type="ECO:0000256" key="1">
    <source>
        <dbReference type="ARBA" id="ARBA00007316"/>
    </source>
</evidence>
<dbReference type="SUPFAM" id="SSF52540">
    <property type="entry name" value="P-loop containing nucleoside triphosphate hydrolases"/>
    <property type="match status" value="1"/>
</dbReference>
<organism evidence="11 12">
    <name type="scientific">Senegalimassilia faecalis</name>
    <dbReference type="NCBI Taxonomy" id="2509433"/>
    <lineage>
        <taxon>Bacteria</taxon>
        <taxon>Bacillati</taxon>
        <taxon>Actinomycetota</taxon>
        <taxon>Coriobacteriia</taxon>
        <taxon>Coriobacteriales</taxon>
        <taxon>Coriobacteriaceae</taxon>
        <taxon>Senegalimassilia</taxon>
    </lineage>
</organism>
<accession>A0A4Q2K2V7</accession>
<dbReference type="AlphaFoldDB" id="A0A4Q2K2V7"/>
<keyword evidence="7" id="KW-0829">Tyrosine-protein kinase</keyword>